<keyword evidence="1" id="KW-1133">Transmembrane helix</keyword>
<dbReference type="EMBL" id="FRBD01000017">
    <property type="protein sequence ID" value="SHK95069.1"/>
    <property type="molecule type" value="Genomic_DNA"/>
</dbReference>
<evidence type="ECO:0000313" key="2">
    <source>
        <dbReference type="EMBL" id="SHK95069.1"/>
    </source>
</evidence>
<dbReference type="RefSeq" id="WP_139261579.1">
    <property type="nucleotide sequence ID" value="NZ_FRBD01000017.1"/>
</dbReference>
<feature type="transmembrane region" description="Helical" evidence="1">
    <location>
        <begin position="87"/>
        <end position="108"/>
    </location>
</feature>
<proteinExistence type="predicted"/>
<dbReference type="Proteomes" id="UP000184130">
    <property type="component" value="Unassembled WGS sequence"/>
</dbReference>
<name>A0A1M6WN89_XYLRU</name>
<evidence type="ECO:0008006" key="4">
    <source>
        <dbReference type="Google" id="ProtNLM"/>
    </source>
</evidence>
<feature type="transmembrane region" description="Helical" evidence="1">
    <location>
        <begin position="57"/>
        <end position="75"/>
    </location>
</feature>
<gene>
    <name evidence="2" type="ORF">SAMN05216463_11758</name>
</gene>
<dbReference type="AlphaFoldDB" id="A0A1M6WN89"/>
<sequence>MSTSLLQIIKKNPISTGVLIGIIAWAVYAVYSDVHDMQVATTFYDYSKARCSLVESAGKSITWIVYWTACFLTYVQKQYTRWTLWVYYLAVVAFIVYYIVAGITLDYVYAHIEPEYMDKLPALSRNLYGAPVYFMVFSFFFIPKFIKDTIKLKKEQDLTV</sequence>
<feature type="transmembrane region" description="Helical" evidence="1">
    <location>
        <begin position="128"/>
        <end position="146"/>
    </location>
</feature>
<accession>A0A1M6WN89</accession>
<protein>
    <recommendedName>
        <fullName evidence="4">DUF2569 domain-containing protein</fullName>
    </recommendedName>
</protein>
<feature type="transmembrane region" description="Helical" evidence="1">
    <location>
        <begin position="12"/>
        <end position="31"/>
    </location>
</feature>
<dbReference type="OrthoDB" id="1070014at2"/>
<reference evidence="2 3" key="1">
    <citation type="submission" date="2016-11" db="EMBL/GenBank/DDBJ databases">
        <authorList>
            <person name="Jaros S."/>
            <person name="Januszkiewicz K."/>
            <person name="Wedrychowicz H."/>
        </authorList>
    </citation>
    <scope>NUCLEOTIDE SEQUENCE [LARGE SCALE GENOMIC DNA]</scope>
    <source>
        <strain evidence="2 3">KHT3</strain>
    </source>
</reference>
<organism evidence="2 3">
    <name type="scientific">Xylanibacter ruminicola</name>
    <name type="common">Prevotella ruminicola</name>
    <dbReference type="NCBI Taxonomy" id="839"/>
    <lineage>
        <taxon>Bacteria</taxon>
        <taxon>Pseudomonadati</taxon>
        <taxon>Bacteroidota</taxon>
        <taxon>Bacteroidia</taxon>
        <taxon>Bacteroidales</taxon>
        <taxon>Prevotellaceae</taxon>
        <taxon>Xylanibacter</taxon>
    </lineage>
</organism>
<evidence type="ECO:0000256" key="1">
    <source>
        <dbReference type="SAM" id="Phobius"/>
    </source>
</evidence>
<keyword evidence="1" id="KW-0472">Membrane</keyword>
<evidence type="ECO:0000313" key="3">
    <source>
        <dbReference type="Proteomes" id="UP000184130"/>
    </source>
</evidence>
<keyword evidence="1" id="KW-0812">Transmembrane</keyword>